<feature type="non-terminal residue" evidence="1">
    <location>
        <position position="117"/>
    </location>
</feature>
<proteinExistence type="predicted"/>
<evidence type="ECO:0000313" key="2">
    <source>
        <dbReference type="Proteomes" id="UP001233999"/>
    </source>
</evidence>
<keyword evidence="2" id="KW-1185">Reference proteome</keyword>
<reference evidence="1" key="2">
    <citation type="submission" date="2023-05" db="EMBL/GenBank/DDBJ databases">
        <authorList>
            <person name="Fouks B."/>
        </authorList>
    </citation>
    <scope>NUCLEOTIDE SEQUENCE</scope>
    <source>
        <strain evidence="1">Stay&amp;Tobe</strain>
        <tissue evidence="1">Testes</tissue>
    </source>
</reference>
<sequence length="117" mass="13681">PPLLPNIQEPFMDDHCLCMNTKGLYIKAPIKEIYGLTFTEVKQGNTEVCRVARPTENFTFKHIWVYLCLGLKRTIYMIKSVASIATTTFKRSYRSTFLELEDDFHFTFINWVPEGSY</sequence>
<dbReference type="EMBL" id="JASPKZ010001974">
    <property type="protein sequence ID" value="KAJ9596686.1"/>
    <property type="molecule type" value="Genomic_DNA"/>
</dbReference>
<feature type="non-terminal residue" evidence="1">
    <location>
        <position position="1"/>
    </location>
</feature>
<accession>A0AAD8ADN5</accession>
<name>A0AAD8ADN5_DIPPU</name>
<reference evidence="1" key="1">
    <citation type="journal article" date="2023" name="IScience">
        <title>Live-bearing cockroach genome reveals convergent evolutionary mechanisms linked to viviparity in insects and beyond.</title>
        <authorList>
            <person name="Fouks B."/>
            <person name="Harrison M.C."/>
            <person name="Mikhailova A.A."/>
            <person name="Marchal E."/>
            <person name="English S."/>
            <person name="Carruthers M."/>
            <person name="Jennings E.C."/>
            <person name="Chiamaka E.L."/>
            <person name="Frigard R.A."/>
            <person name="Pippel M."/>
            <person name="Attardo G.M."/>
            <person name="Benoit J.B."/>
            <person name="Bornberg-Bauer E."/>
            <person name="Tobe S.S."/>
        </authorList>
    </citation>
    <scope>NUCLEOTIDE SEQUENCE</scope>
    <source>
        <strain evidence="1">Stay&amp;Tobe</strain>
    </source>
</reference>
<organism evidence="1 2">
    <name type="scientific">Diploptera punctata</name>
    <name type="common">Pacific beetle cockroach</name>
    <dbReference type="NCBI Taxonomy" id="6984"/>
    <lineage>
        <taxon>Eukaryota</taxon>
        <taxon>Metazoa</taxon>
        <taxon>Ecdysozoa</taxon>
        <taxon>Arthropoda</taxon>
        <taxon>Hexapoda</taxon>
        <taxon>Insecta</taxon>
        <taxon>Pterygota</taxon>
        <taxon>Neoptera</taxon>
        <taxon>Polyneoptera</taxon>
        <taxon>Dictyoptera</taxon>
        <taxon>Blattodea</taxon>
        <taxon>Blaberoidea</taxon>
        <taxon>Blaberidae</taxon>
        <taxon>Diplopterinae</taxon>
        <taxon>Diploptera</taxon>
    </lineage>
</organism>
<evidence type="ECO:0000313" key="1">
    <source>
        <dbReference type="EMBL" id="KAJ9596686.1"/>
    </source>
</evidence>
<dbReference type="AlphaFoldDB" id="A0AAD8ADN5"/>
<comment type="caution">
    <text evidence="1">The sequence shown here is derived from an EMBL/GenBank/DDBJ whole genome shotgun (WGS) entry which is preliminary data.</text>
</comment>
<protein>
    <submittedName>
        <fullName evidence="1">Uncharacterized protein</fullName>
    </submittedName>
</protein>
<gene>
    <name evidence="1" type="ORF">L9F63_012290</name>
</gene>
<dbReference type="Proteomes" id="UP001233999">
    <property type="component" value="Unassembled WGS sequence"/>
</dbReference>